<evidence type="ECO:0000256" key="1">
    <source>
        <dbReference type="SAM" id="Phobius"/>
    </source>
</evidence>
<name>A0A1H6JXB5_RUMFL</name>
<organism evidence="2 3">
    <name type="scientific">Ruminococcus flavefaciens</name>
    <dbReference type="NCBI Taxonomy" id="1265"/>
    <lineage>
        <taxon>Bacteria</taxon>
        <taxon>Bacillati</taxon>
        <taxon>Bacillota</taxon>
        <taxon>Clostridia</taxon>
        <taxon>Eubacteriales</taxon>
        <taxon>Oscillospiraceae</taxon>
        <taxon>Ruminococcus</taxon>
    </lineage>
</organism>
<protein>
    <submittedName>
        <fullName evidence="2">Uncharacterized protein</fullName>
    </submittedName>
</protein>
<evidence type="ECO:0000313" key="2">
    <source>
        <dbReference type="EMBL" id="SEH63982.1"/>
    </source>
</evidence>
<dbReference type="Proteomes" id="UP000183190">
    <property type="component" value="Unassembled WGS sequence"/>
</dbReference>
<reference evidence="2 3" key="1">
    <citation type="submission" date="2016-10" db="EMBL/GenBank/DDBJ databases">
        <authorList>
            <person name="de Groot N.N."/>
        </authorList>
    </citation>
    <scope>NUCLEOTIDE SEQUENCE [LARGE SCALE GENOMIC DNA]</scope>
    <source>
        <strain evidence="2 3">YAD2003</strain>
    </source>
</reference>
<accession>A0A1H6JXB5</accession>
<feature type="transmembrane region" description="Helical" evidence="1">
    <location>
        <begin position="25"/>
        <end position="45"/>
    </location>
</feature>
<keyword evidence="1" id="KW-1133">Transmembrane helix</keyword>
<keyword evidence="1" id="KW-0812">Transmembrane</keyword>
<evidence type="ECO:0000313" key="3">
    <source>
        <dbReference type="Proteomes" id="UP000183190"/>
    </source>
</evidence>
<dbReference type="AlphaFoldDB" id="A0A1H6JXB5"/>
<dbReference type="EMBL" id="FNWV01000006">
    <property type="protein sequence ID" value="SEH63982.1"/>
    <property type="molecule type" value="Genomic_DNA"/>
</dbReference>
<dbReference type="RefSeq" id="WP_175460913.1">
    <property type="nucleotide sequence ID" value="NZ_FNWV01000006.1"/>
</dbReference>
<gene>
    <name evidence="2" type="ORF">SAMN02910265_01860</name>
</gene>
<proteinExistence type="predicted"/>
<sequence length="50" mass="5769">MKLKNKNVDTAALKEEERRKMKRAALIKMLIIGIFLGVVIIWGSMHMITK</sequence>
<keyword evidence="1" id="KW-0472">Membrane</keyword>